<dbReference type="Gene3D" id="1.10.510.10">
    <property type="entry name" value="Transferase(Phosphotransferase) domain 1"/>
    <property type="match status" value="1"/>
</dbReference>
<dbReference type="GO" id="GO:0004674">
    <property type="term" value="F:protein serine/threonine kinase activity"/>
    <property type="evidence" value="ECO:0007669"/>
    <property type="project" value="UniProtKB-EC"/>
</dbReference>
<dbReference type="PANTHER" id="PTHR11909">
    <property type="entry name" value="CASEIN KINASE-RELATED"/>
    <property type="match status" value="1"/>
</dbReference>
<evidence type="ECO:0000313" key="4">
    <source>
        <dbReference type="EMBL" id="CAD6191582.1"/>
    </source>
</evidence>
<feature type="region of interest" description="Disordered" evidence="2">
    <location>
        <begin position="318"/>
        <end position="382"/>
    </location>
</feature>
<proteinExistence type="predicted"/>
<dbReference type="AlphaFoldDB" id="A0A8S1H8Z0"/>
<dbReference type="PROSITE" id="PS00108">
    <property type="entry name" value="PROTEIN_KINASE_ST"/>
    <property type="match status" value="1"/>
</dbReference>
<dbReference type="SUPFAM" id="SSF56112">
    <property type="entry name" value="Protein kinase-like (PK-like)"/>
    <property type="match status" value="1"/>
</dbReference>
<feature type="domain" description="Protein kinase" evidence="3">
    <location>
        <begin position="35"/>
        <end position="302"/>
    </location>
</feature>
<organism evidence="4 5">
    <name type="scientific">Caenorhabditis auriculariae</name>
    <dbReference type="NCBI Taxonomy" id="2777116"/>
    <lineage>
        <taxon>Eukaryota</taxon>
        <taxon>Metazoa</taxon>
        <taxon>Ecdysozoa</taxon>
        <taxon>Nematoda</taxon>
        <taxon>Chromadorea</taxon>
        <taxon>Rhabditida</taxon>
        <taxon>Rhabditina</taxon>
        <taxon>Rhabditomorpha</taxon>
        <taxon>Rhabditoidea</taxon>
        <taxon>Rhabditidae</taxon>
        <taxon>Peloderinae</taxon>
        <taxon>Caenorhabditis</taxon>
    </lineage>
</organism>
<dbReference type="EMBL" id="CAJGYM010000022">
    <property type="protein sequence ID" value="CAD6191582.1"/>
    <property type="molecule type" value="Genomic_DNA"/>
</dbReference>
<evidence type="ECO:0000259" key="3">
    <source>
        <dbReference type="PROSITE" id="PS50011"/>
    </source>
</evidence>
<name>A0A8S1H8Z0_9PELO</name>
<reference evidence="4" key="1">
    <citation type="submission" date="2020-10" db="EMBL/GenBank/DDBJ databases">
        <authorList>
            <person name="Kikuchi T."/>
        </authorList>
    </citation>
    <scope>NUCLEOTIDE SEQUENCE</scope>
    <source>
        <strain evidence="4">NKZ352</strain>
    </source>
</reference>
<protein>
    <recommendedName>
        <fullName evidence="1">non-specific serine/threonine protein kinase</fullName>
        <ecNumber evidence="1">2.7.11.1</ecNumber>
    </recommendedName>
</protein>
<dbReference type="InterPro" id="IPR000719">
    <property type="entry name" value="Prot_kinase_dom"/>
</dbReference>
<keyword evidence="5" id="KW-1185">Reference proteome</keyword>
<dbReference type="Proteomes" id="UP000835052">
    <property type="component" value="Unassembled WGS sequence"/>
</dbReference>
<dbReference type="InterPro" id="IPR050235">
    <property type="entry name" value="CK1_Ser-Thr_kinase"/>
</dbReference>
<comment type="caution">
    <text evidence="4">The sequence shown here is derived from an EMBL/GenBank/DDBJ whole genome shotgun (WGS) entry which is preliminary data.</text>
</comment>
<feature type="compositionally biased region" description="Basic and acidic residues" evidence="2">
    <location>
        <begin position="321"/>
        <end position="335"/>
    </location>
</feature>
<dbReference type="PROSITE" id="PS50011">
    <property type="entry name" value="PROTEIN_KINASE_DOM"/>
    <property type="match status" value="1"/>
</dbReference>
<dbReference type="SMART" id="SM00220">
    <property type="entry name" value="S_TKc"/>
    <property type="match status" value="1"/>
</dbReference>
<sequence length="417" mass="47432">MMKMPVDISKAALRCETMSTKIKQLTPGKTVAGRWTIQKLLGKGSCGVVFQVVDSKRKGYCAAMKVEYLSPEYDPTLKLEVGVLKKLNGSRDVMKLIDFGKRSNYAYMVTTLFGMDLISLRTKIKRGFNDASVLRVAVFVLSAIKQLHEVGYVHRDIKPGNVMTAGATGRDSRTFCVIDFGMARAYVVESKGKRKLRPRRASILLRGTVRYCSLSVHARNEQSRADDLVAMMYMLVEITLGVPWRDAKDEQIVIKMKKETSIDELFADLPEELKTIYNYLQSLRYQDRPDYFKVYDLLMQAMKRLQINFLDPYEWEDAEMERDSNESGNPEEKNLPVETPLTSPVTISPLVTPSTPSAPSSAPKPAEIGPPVEEINTAVDYDPKELQTKKPLSREELQFLYFPELREKKFREVLLEI</sequence>
<evidence type="ECO:0000313" key="5">
    <source>
        <dbReference type="Proteomes" id="UP000835052"/>
    </source>
</evidence>
<dbReference type="InterPro" id="IPR011009">
    <property type="entry name" value="Kinase-like_dom_sf"/>
</dbReference>
<dbReference type="Pfam" id="PF00069">
    <property type="entry name" value="Pkinase"/>
    <property type="match status" value="1"/>
</dbReference>
<dbReference type="EC" id="2.7.11.1" evidence="1"/>
<dbReference type="GO" id="GO:0005524">
    <property type="term" value="F:ATP binding"/>
    <property type="evidence" value="ECO:0007669"/>
    <property type="project" value="InterPro"/>
</dbReference>
<accession>A0A8S1H8Z0</accession>
<dbReference type="InterPro" id="IPR008271">
    <property type="entry name" value="Ser/Thr_kinase_AS"/>
</dbReference>
<gene>
    <name evidence="4" type="ORF">CAUJ_LOCUS7501</name>
</gene>
<dbReference type="OrthoDB" id="5979581at2759"/>
<evidence type="ECO:0000256" key="2">
    <source>
        <dbReference type="SAM" id="MobiDB-lite"/>
    </source>
</evidence>
<feature type="compositionally biased region" description="Low complexity" evidence="2">
    <location>
        <begin position="348"/>
        <end position="366"/>
    </location>
</feature>
<evidence type="ECO:0000256" key="1">
    <source>
        <dbReference type="ARBA" id="ARBA00012513"/>
    </source>
</evidence>